<accession>A0ABD2PFP7</accession>
<organism evidence="2 3">
    <name type="scientific">Cryptolaemus montrouzieri</name>
    <dbReference type="NCBI Taxonomy" id="559131"/>
    <lineage>
        <taxon>Eukaryota</taxon>
        <taxon>Metazoa</taxon>
        <taxon>Ecdysozoa</taxon>
        <taxon>Arthropoda</taxon>
        <taxon>Hexapoda</taxon>
        <taxon>Insecta</taxon>
        <taxon>Pterygota</taxon>
        <taxon>Neoptera</taxon>
        <taxon>Endopterygota</taxon>
        <taxon>Coleoptera</taxon>
        <taxon>Polyphaga</taxon>
        <taxon>Cucujiformia</taxon>
        <taxon>Coccinelloidea</taxon>
        <taxon>Coccinellidae</taxon>
        <taxon>Scymninae</taxon>
        <taxon>Scymnini</taxon>
        <taxon>Cryptolaemus</taxon>
    </lineage>
</organism>
<evidence type="ECO:0000313" key="3">
    <source>
        <dbReference type="Proteomes" id="UP001516400"/>
    </source>
</evidence>
<gene>
    <name evidence="2" type="ORF">HHI36_023219</name>
</gene>
<dbReference type="Proteomes" id="UP001516400">
    <property type="component" value="Unassembled WGS sequence"/>
</dbReference>
<dbReference type="InterPro" id="IPR001810">
    <property type="entry name" value="F-box_dom"/>
</dbReference>
<dbReference type="InterPro" id="IPR036047">
    <property type="entry name" value="F-box-like_dom_sf"/>
</dbReference>
<dbReference type="SUPFAM" id="SSF81383">
    <property type="entry name" value="F-box domain"/>
    <property type="match status" value="1"/>
</dbReference>
<dbReference type="Pfam" id="PF12937">
    <property type="entry name" value="F-box-like"/>
    <property type="match status" value="1"/>
</dbReference>
<reference evidence="2 3" key="1">
    <citation type="journal article" date="2021" name="BMC Biol.">
        <title>Horizontally acquired antibacterial genes associated with adaptive radiation of ladybird beetles.</title>
        <authorList>
            <person name="Li H.S."/>
            <person name="Tang X.F."/>
            <person name="Huang Y.H."/>
            <person name="Xu Z.Y."/>
            <person name="Chen M.L."/>
            <person name="Du X.Y."/>
            <person name="Qiu B.Y."/>
            <person name="Chen P.T."/>
            <person name="Zhang W."/>
            <person name="Slipinski A."/>
            <person name="Escalona H.E."/>
            <person name="Waterhouse R.M."/>
            <person name="Zwick A."/>
            <person name="Pang H."/>
        </authorList>
    </citation>
    <scope>NUCLEOTIDE SEQUENCE [LARGE SCALE GENOMIC DNA]</scope>
    <source>
        <strain evidence="2">SYSU2018</strain>
    </source>
</reference>
<feature type="domain" description="F-box" evidence="1">
    <location>
        <begin position="22"/>
        <end position="61"/>
    </location>
</feature>
<protein>
    <recommendedName>
        <fullName evidence="1">F-box domain-containing protein</fullName>
    </recommendedName>
</protein>
<evidence type="ECO:0000313" key="2">
    <source>
        <dbReference type="EMBL" id="KAL3289828.1"/>
    </source>
</evidence>
<dbReference type="EMBL" id="JABFTP020000186">
    <property type="protein sequence ID" value="KAL3289828.1"/>
    <property type="molecule type" value="Genomic_DNA"/>
</dbReference>
<dbReference type="Gene3D" id="1.20.1280.50">
    <property type="match status" value="1"/>
</dbReference>
<comment type="caution">
    <text evidence="2">The sequence shown here is derived from an EMBL/GenBank/DDBJ whole genome shotgun (WGS) entry which is preliminary data.</text>
</comment>
<sequence>MYYKLLSFVCVSQGAVRFLQIEVIAMIFRYLDDSSLFSAFLTCRRWAEVCRGDPILRRRIRNHVKNIRKERERVILNPSTGIEIVRTENTSIFERNRSNYKQIKVERDILPQMVRLPKIKKEIDGGTIRSKSYVRHSPYERLRL</sequence>
<name>A0ABD2PFP7_9CUCU</name>
<keyword evidence="3" id="KW-1185">Reference proteome</keyword>
<dbReference type="CDD" id="cd09917">
    <property type="entry name" value="F-box_SF"/>
    <property type="match status" value="1"/>
</dbReference>
<evidence type="ECO:0000259" key="1">
    <source>
        <dbReference type="Pfam" id="PF12937"/>
    </source>
</evidence>
<proteinExistence type="predicted"/>
<dbReference type="AlphaFoldDB" id="A0ABD2PFP7"/>